<dbReference type="InterPro" id="IPR001031">
    <property type="entry name" value="Thioesterase"/>
</dbReference>
<dbReference type="RefSeq" id="WP_268263284.1">
    <property type="nucleotide sequence ID" value="NZ_JALQCX010000050.1"/>
</dbReference>
<dbReference type="CDD" id="cd02440">
    <property type="entry name" value="AdoMet_MTases"/>
    <property type="match status" value="1"/>
</dbReference>
<reference evidence="4 5" key="2">
    <citation type="journal article" date="2023" name="Plant Pathol.">
        <title>Dismantling and reorganizing Pseudomonas marginalis sensu#lato.</title>
        <authorList>
            <person name="Sawada H."/>
            <person name="Fujikawa T."/>
            <person name="Satou M."/>
        </authorList>
    </citation>
    <scope>NUCLEOTIDE SEQUENCE [LARGE SCALE GENOMIC DNA]</scope>
    <source>
        <strain evidence="4 5">MAFF 302046</strain>
    </source>
</reference>
<evidence type="ECO:0000256" key="1">
    <source>
        <dbReference type="ARBA" id="ARBA00007169"/>
    </source>
</evidence>
<accession>A0ABT0JME4</accession>
<dbReference type="PANTHER" id="PTHR11487">
    <property type="entry name" value="THIOESTERASE"/>
    <property type="match status" value="1"/>
</dbReference>
<protein>
    <submittedName>
        <fullName evidence="4">Thioesterase domain-containing protein</fullName>
    </submittedName>
</protein>
<feature type="domain" description="Polyketide synthase-like methyltransferase" evidence="3">
    <location>
        <begin position="35"/>
        <end position="255"/>
    </location>
</feature>
<gene>
    <name evidence="4" type="ORF">M1B35_23945</name>
</gene>
<dbReference type="InterPro" id="IPR020803">
    <property type="entry name" value="MeTfrase_dom"/>
</dbReference>
<dbReference type="Gene3D" id="3.40.50.1820">
    <property type="entry name" value="alpha/beta hydrolase"/>
    <property type="match status" value="1"/>
</dbReference>
<dbReference type="SUPFAM" id="SSF53474">
    <property type="entry name" value="alpha/beta-Hydrolases"/>
    <property type="match status" value="1"/>
</dbReference>
<evidence type="ECO:0000256" key="2">
    <source>
        <dbReference type="ARBA" id="ARBA00022679"/>
    </source>
</evidence>
<dbReference type="EMBL" id="JALQCX010000050">
    <property type="protein sequence ID" value="MCK9817094.1"/>
    <property type="molecule type" value="Genomic_DNA"/>
</dbReference>
<dbReference type="SMART" id="SM00828">
    <property type="entry name" value="PKS_MT"/>
    <property type="match status" value="1"/>
</dbReference>
<dbReference type="InterPro" id="IPR029063">
    <property type="entry name" value="SAM-dependent_MTases_sf"/>
</dbReference>
<dbReference type="Pfam" id="PF00975">
    <property type="entry name" value="Thioesterase"/>
    <property type="match status" value="1"/>
</dbReference>
<evidence type="ECO:0000313" key="4">
    <source>
        <dbReference type="EMBL" id="MCK9817094.1"/>
    </source>
</evidence>
<keyword evidence="2" id="KW-0808">Transferase</keyword>
<keyword evidence="5" id="KW-1185">Reference proteome</keyword>
<dbReference type="InterPro" id="IPR041698">
    <property type="entry name" value="Methyltransf_25"/>
</dbReference>
<comment type="caution">
    <text evidence="4">The sequence shown here is derived from an EMBL/GenBank/DDBJ whole genome shotgun (WGS) entry which is preliminary data.</text>
</comment>
<dbReference type="Proteomes" id="UP001155163">
    <property type="component" value="Unassembled WGS sequence"/>
</dbReference>
<dbReference type="InterPro" id="IPR029058">
    <property type="entry name" value="AB_hydrolase_fold"/>
</dbReference>
<dbReference type="Pfam" id="PF13649">
    <property type="entry name" value="Methyltransf_25"/>
    <property type="match status" value="1"/>
</dbReference>
<dbReference type="Gene3D" id="3.40.50.150">
    <property type="entry name" value="Vaccinia Virus protein VP39"/>
    <property type="match status" value="1"/>
</dbReference>
<dbReference type="InterPro" id="IPR012223">
    <property type="entry name" value="TEII"/>
</dbReference>
<proteinExistence type="inferred from homology"/>
<dbReference type="PANTHER" id="PTHR11487:SF0">
    <property type="entry name" value="S-ACYL FATTY ACID SYNTHASE THIOESTERASE, MEDIUM CHAIN"/>
    <property type="match status" value="1"/>
</dbReference>
<dbReference type="SUPFAM" id="SSF53335">
    <property type="entry name" value="S-adenosyl-L-methionine-dependent methyltransferases"/>
    <property type="match status" value="1"/>
</dbReference>
<organism evidence="4 5">
    <name type="scientific">Pseudomonas morbosilactucae</name>
    <dbReference type="NCBI Taxonomy" id="2938197"/>
    <lineage>
        <taxon>Bacteria</taxon>
        <taxon>Pseudomonadati</taxon>
        <taxon>Pseudomonadota</taxon>
        <taxon>Gammaproteobacteria</taxon>
        <taxon>Pseudomonadales</taxon>
        <taxon>Pseudomonadaceae</taxon>
        <taxon>Pseudomonas</taxon>
    </lineage>
</organism>
<evidence type="ECO:0000313" key="5">
    <source>
        <dbReference type="Proteomes" id="UP001155163"/>
    </source>
</evidence>
<comment type="similarity">
    <text evidence="1">Belongs to the thioesterase family.</text>
</comment>
<name>A0ABT0JME4_9PSED</name>
<evidence type="ECO:0000259" key="3">
    <source>
        <dbReference type="SMART" id="SM00828"/>
    </source>
</evidence>
<sequence length="516" mass="55536">MSSTALTRLVYARLDELSTAADLDARLEFLCHGLLPNSGNPQAALLWAVLDGIALDGKHILDAGCGRGGALAAIAQRWRPAGLTGLDVSHEQIAACRRRFAAIKARWQVADMCSLPQLPSSQDVLLGVEVLEGLHTPSDFLKGAARVLKPGGLLVMADLMSPATAQLLIQHAADAGFTLQQQVDLSPGVGAAMAERSRPAGEAHFLRAVFRDETQAIERALANGELRYLALYLQRTTAPGQTRAWSVPPLRPAVPRVNHCASIDPPNAVFPYGVPSASGPLPVFAFPFGGGGASVFRGWSQDLATDLQFCPVQLPGREGFRSDSPLRTMDEWVYWGLAQLGPHINGAYALYGHCLGGQLAYELALALTQQGRPPAALWLTATTPPDLPLTARLSHVLRVADLDDADLPAVLALLGGTPGEVMQAEALLHAIKGTLLADFSVATGYQRSTCEPLPCPIHGLAGLRDKLVPAPFMRGWQAYTQHGFELELLDAEHFFLREQRDRVQASLRQQARRLTR</sequence>
<reference evidence="4 5" key="1">
    <citation type="journal article" date="2022" name="Int. J. Syst. Evol. Microbiol.">
        <title>Pseudomonas aegrilactucae sp. nov. and Pseudomonas morbosilactucae sp. nov., pathogens causing bacterial rot of lettuce in Japan.</title>
        <authorList>
            <person name="Sawada H."/>
            <person name="Fujikawa T."/>
            <person name="Satou M."/>
        </authorList>
    </citation>
    <scope>NUCLEOTIDE SEQUENCE [LARGE SCALE GENOMIC DNA]</scope>
    <source>
        <strain evidence="4 5">MAFF 302046</strain>
    </source>
</reference>